<accession>A0A5P9P384</accession>
<evidence type="ECO:0000313" key="2">
    <source>
        <dbReference type="Proteomes" id="UP000326170"/>
    </source>
</evidence>
<protein>
    <submittedName>
        <fullName evidence="1">Uncharacterized protein</fullName>
    </submittedName>
</protein>
<dbReference type="RefSeq" id="WP_152940762.1">
    <property type="nucleotide sequence ID" value="NZ_CP045488.1"/>
</dbReference>
<name>A0A5P9P384_9EURY</name>
<proteinExistence type="predicted"/>
<evidence type="ECO:0000313" key="1">
    <source>
        <dbReference type="EMBL" id="QFU82599.1"/>
    </source>
</evidence>
<dbReference type="Pfam" id="PF25924">
    <property type="entry name" value="MJECL33"/>
    <property type="match status" value="1"/>
</dbReference>
<gene>
    <name evidence="1" type="ORF">GCU68_08735</name>
</gene>
<sequence length="383" mass="44167">MSGSAMISSRMELKELLQEKMVDSYDSVNQNQELNEGETYLKSYLIESERPTTKGLLGDTEDYRLKRDKTRESDFENIQIRKLGSDKKARFYIENLDERFWAVHSLAKSKNSDSLLDKLVFPRFTKLDYSWLSNSFLRNIGESPRNDFRSFSLKFEDEFQKARSQEDGSEHPTAREISKMSMRLWGENAKKVLSTLSGDETLGKSTSLSNVGIRRAFDDGRILLEDITHTAKFTARGDSVDGHFYQIEEIKDKYKDILYSLEEDYAIKRGVDKYGGNLTGEPVLISFDREITDFESFFSTLLGSTKPFRLWGLENQIDEDYYSVSAVDLHTGDELDLEVAPNWMRIYLPEDSCGNVILRLYTNIQHYFDSEATLEGSMHGQII</sequence>
<reference evidence="1 2" key="1">
    <citation type="journal article" date="2007" name="Int. J. Syst. Evol. Microbiol.">
        <title>Natronorubrum sulfidifaciens sp. nov., an extremely haloalkaliphilic archaeon isolated from Aiding salt lake in Xin-Jiang, China.</title>
        <authorList>
            <person name="Cui H.L."/>
            <person name="Tohty D."/>
            <person name="Liu H.C."/>
            <person name="Liu S.J."/>
            <person name="Oren A."/>
            <person name="Zhou P.J."/>
        </authorList>
    </citation>
    <scope>NUCLEOTIDE SEQUENCE [LARGE SCALE GENOMIC DNA]</scope>
    <source>
        <strain evidence="1 2">7-3</strain>
    </source>
</reference>
<organism evidence="1 2">
    <name type="scientific">Natronorubrum aibiense</name>
    <dbReference type="NCBI Taxonomy" id="348826"/>
    <lineage>
        <taxon>Archaea</taxon>
        <taxon>Methanobacteriati</taxon>
        <taxon>Methanobacteriota</taxon>
        <taxon>Stenosarchaea group</taxon>
        <taxon>Halobacteria</taxon>
        <taxon>Halobacteriales</taxon>
        <taxon>Natrialbaceae</taxon>
        <taxon>Natronorubrum</taxon>
    </lineage>
</organism>
<keyword evidence="2" id="KW-1185">Reference proteome</keyword>
<dbReference type="GeneID" id="42301127"/>
<dbReference type="EMBL" id="CP045488">
    <property type="protein sequence ID" value="QFU82599.1"/>
    <property type="molecule type" value="Genomic_DNA"/>
</dbReference>
<dbReference type="KEGG" id="nas:GCU68_08735"/>
<dbReference type="OrthoDB" id="93587at2157"/>
<dbReference type="AlphaFoldDB" id="A0A5P9P384"/>
<dbReference type="Proteomes" id="UP000326170">
    <property type="component" value="Chromosome"/>
</dbReference>
<dbReference type="InterPro" id="IPR058966">
    <property type="entry name" value="MJECL33-like"/>
</dbReference>